<evidence type="ECO:0000256" key="1">
    <source>
        <dbReference type="SAM" id="SignalP"/>
    </source>
</evidence>
<evidence type="ECO:0000313" key="2">
    <source>
        <dbReference type="EMBL" id="KAG7351340.1"/>
    </source>
</evidence>
<comment type="caution">
    <text evidence="2">The sequence shown here is derived from an EMBL/GenBank/DDBJ whole genome shotgun (WGS) entry which is preliminary data.</text>
</comment>
<reference evidence="2" key="1">
    <citation type="journal article" date="2021" name="Sci. Rep.">
        <title>Diploid genomic architecture of Nitzschia inconspicua, an elite biomass production diatom.</title>
        <authorList>
            <person name="Oliver A."/>
            <person name="Podell S."/>
            <person name="Pinowska A."/>
            <person name="Traller J.C."/>
            <person name="Smith S.R."/>
            <person name="McClure R."/>
            <person name="Beliaev A."/>
            <person name="Bohutskyi P."/>
            <person name="Hill E.A."/>
            <person name="Rabines A."/>
            <person name="Zheng H."/>
            <person name="Allen L.Z."/>
            <person name="Kuo A."/>
            <person name="Grigoriev I.V."/>
            <person name="Allen A.E."/>
            <person name="Hazlebeck D."/>
            <person name="Allen E.E."/>
        </authorList>
    </citation>
    <scope>NUCLEOTIDE SEQUENCE</scope>
    <source>
        <strain evidence="2">Hildebrandi</strain>
    </source>
</reference>
<protein>
    <submittedName>
        <fullName evidence="2">Uncharacterized protein</fullName>
    </submittedName>
</protein>
<evidence type="ECO:0000313" key="3">
    <source>
        <dbReference type="Proteomes" id="UP000693970"/>
    </source>
</evidence>
<organism evidence="2 3">
    <name type="scientific">Nitzschia inconspicua</name>
    <dbReference type="NCBI Taxonomy" id="303405"/>
    <lineage>
        <taxon>Eukaryota</taxon>
        <taxon>Sar</taxon>
        <taxon>Stramenopiles</taxon>
        <taxon>Ochrophyta</taxon>
        <taxon>Bacillariophyta</taxon>
        <taxon>Bacillariophyceae</taxon>
        <taxon>Bacillariophycidae</taxon>
        <taxon>Bacillariales</taxon>
        <taxon>Bacillariaceae</taxon>
        <taxon>Nitzschia</taxon>
    </lineage>
</organism>
<gene>
    <name evidence="2" type="ORF">IV203_010700</name>
</gene>
<dbReference type="AlphaFoldDB" id="A0A9K3PL01"/>
<dbReference type="Proteomes" id="UP000693970">
    <property type="component" value="Unassembled WGS sequence"/>
</dbReference>
<accession>A0A9K3PL01</accession>
<feature type="signal peptide" evidence="1">
    <location>
        <begin position="1"/>
        <end position="23"/>
    </location>
</feature>
<keyword evidence="3" id="KW-1185">Reference proteome</keyword>
<feature type="chain" id="PRO_5039937797" evidence="1">
    <location>
        <begin position="24"/>
        <end position="107"/>
    </location>
</feature>
<name>A0A9K3PL01_9STRA</name>
<reference evidence="2" key="2">
    <citation type="submission" date="2021-04" db="EMBL/GenBank/DDBJ databases">
        <authorList>
            <person name="Podell S."/>
        </authorList>
    </citation>
    <scope>NUCLEOTIDE SEQUENCE</scope>
    <source>
        <strain evidence="2">Hildebrandi</strain>
    </source>
</reference>
<keyword evidence="1" id="KW-0732">Signal</keyword>
<sequence>MISRKNFLFAVAALLGSADFAVASTRQCTERTFLVSKRIQDDTPRIAFFRSEHPSSQNQPPLSPLTGWISDFSKAVKEDFAAVSENANTEILHECIVNYRKGLLGNF</sequence>
<proteinExistence type="predicted"/>
<dbReference type="EMBL" id="JAGRRH010000018">
    <property type="protein sequence ID" value="KAG7351340.1"/>
    <property type="molecule type" value="Genomic_DNA"/>
</dbReference>